<keyword evidence="1" id="KW-0812">Transmembrane</keyword>
<evidence type="ECO:0000313" key="2">
    <source>
        <dbReference type="EMBL" id="AGH95741.1"/>
    </source>
</evidence>
<dbReference type="OrthoDB" id="5293031at2"/>
<reference evidence="2 3" key="1">
    <citation type="journal article" date="2013" name="ISME J.">
        <title>By their genes ye shall know them: genomic signatures of predatory bacteria.</title>
        <authorList>
            <person name="Pasternak Z."/>
            <person name="Pietrokovski S."/>
            <person name="Rotem O."/>
            <person name="Gophna U."/>
            <person name="Lurie-Weinberger M.N."/>
            <person name="Jurkevitch E."/>
        </authorList>
    </citation>
    <scope>NUCLEOTIDE SEQUENCE [LARGE SCALE GENOMIC DNA]</scope>
    <source>
        <strain evidence="2 3">JSS</strain>
    </source>
</reference>
<dbReference type="PATRIC" id="fig|1184267.3.peg.1542"/>
<dbReference type="Proteomes" id="UP000012040">
    <property type="component" value="Chromosome"/>
</dbReference>
<dbReference type="AlphaFoldDB" id="M4VCH8"/>
<dbReference type="PROSITE" id="PS00409">
    <property type="entry name" value="PROKAR_NTER_METHYL"/>
    <property type="match status" value="1"/>
</dbReference>
<dbReference type="InterPro" id="IPR045584">
    <property type="entry name" value="Pilin-like"/>
</dbReference>
<proteinExistence type="predicted"/>
<keyword evidence="1" id="KW-1133">Transmembrane helix</keyword>
<dbReference type="NCBIfam" id="TIGR02532">
    <property type="entry name" value="IV_pilin_GFxxxE"/>
    <property type="match status" value="1"/>
</dbReference>
<evidence type="ECO:0008006" key="4">
    <source>
        <dbReference type="Google" id="ProtNLM"/>
    </source>
</evidence>
<sequence length="198" mass="22107">MNNQRGFSLLEIAVVLVIIGSIVALAAPRLLDRQADTRKVLRDFIIAGRDLKSRAKLGNVTYRIAVDFNEKEQTWWVEKASKPILLDKAEIERQQKDSSSGASDEAPPPPVFQADTSIFKKKQVLPDGYKFRQIESGTLDIIVTEGMGYIHFFPQGLIETSALQIEDPKANIWTVVYNPLTGKADVIPEAKTLKDLAR</sequence>
<dbReference type="EMBL" id="CP003537">
    <property type="protein sequence ID" value="AGH95741.1"/>
    <property type="molecule type" value="Genomic_DNA"/>
</dbReference>
<dbReference type="Pfam" id="PF07963">
    <property type="entry name" value="N_methyl"/>
    <property type="match status" value="1"/>
</dbReference>
<dbReference type="InterPro" id="IPR012902">
    <property type="entry name" value="N_methyl_site"/>
</dbReference>
<protein>
    <recommendedName>
        <fullName evidence="4">General secretion pathway protein H</fullName>
    </recommendedName>
</protein>
<dbReference type="STRING" id="1184267.A11Q_1525"/>
<dbReference type="RefSeq" id="WP_015470231.1">
    <property type="nucleotide sequence ID" value="NC_020813.1"/>
</dbReference>
<gene>
    <name evidence="2" type="ORF">A11Q_1525</name>
</gene>
<feature type="transmembrane region" description="Helical" evidence="1">
    <location>
        <begin position="12"/>
        <end position="31"/>
    </location>
</feature>
<dbReference type="KEGG" id="bex:A11Q_1525"/>
<organism evidence="2 3">
    <name type="scientific">Pseudobdellovibrio exovorus JSS</name>
    <dbReference type="NCBI Taxonomy" id="1184267"/>
    <lineage>
        <taxon>Bacteria</taxon>
        <taxon>Pseudomonadati</taxon>
        <taxon>Bdellovibrionota</taxon>
        <taxon>Bdellovibrionia</taxon>
        <taxon>Bdellovibrionales</taxon>
        <taxon>Pseudobdellovibrionaceae</taxon>
        <taxon>Pseudobdellovibrio</taxon>
    </lineage>
</organism>
<name>M4VCH8_9BACT</name>
<dbReference type="SUPFAM" id="SSF54523">
    <property type="entry name" value="Pili subunits"/>
    <property type="match status" value="1"/>
</dbReference>
<evidence type="ECO:0000313" key="3">
    <source>
        <dbReference type="Proteomes" id="UP000012040"/>
    </source>
</evidence>
<dbReference type="HOGENOM" id="CLU_1375861_0_0_7"/>
<keyword evidence="3" id="KW-1185">Reference proteome</keyword>
<evidence type="ECO:0000256" key="1">
    <source>
        <dbReference type="SAM" id="Phobius"/>
    </source>
</evidence>
<dbReference type="eggNOG" id="COG4970">
    <property type="taxonomic scope" value="Bacteria"/>
</dbReference>
<keyword evidence="1" id="KW-0472">Membrane</keyword>
<accession>M4VCH8</accession>